<feature type="non-terminal residue" evidence="1">
    <location>
        <position position="1"/>
    </location>
</feature>
<comment type="caution">
    <text evidence="1">The sequence shown here is derived from an EMBL/GenBank/DDBJ whole genome shotgun (WGS) entry which is preliminary data.</text>
</comment>
<proteinExistence type="predicted"/>
<protein>
    <submittedName>
        <fullName evidence="1">5375_t:CDS:1</fullName>
    </submittedName>
</protein>
<evidence type="ECO:0000313" key="1">
    <source>
        <dbReference type="EMBL" id="CAG8853176.1"/>
    </source>
</evidence>
<organism evidence="1 2">
    <name type="scientific">Gigaspora margarita</name>
    <dbReference type="NCBI Taxonomy" id="4874"/>
    <lineage>
        <taxon>Eukaryota</taxon>
        <taxon>Fungi</taxon>
        <taxon>Fungi incertae sedis</taxon>
        <taxon>Mucoromycota</taxon>
        <taxon>Glomeromycotina</taxon>
        <taxon>Glomeromycetes</taxon>
        <taxon>Diversisporales</taxon>
        <taxon>Gigasporaceae</taxon>
        <taxon>Gigaspora</taxon>
    </lineage>
</organism>
<sequence>KRFPNRIQIDAFHIFDQKSLPINNSYFQNYDKDEIEILDNFYDQNKNVSGNLFFAILNSENLKHEWLQLDIF</sequence>
<gene>
    <name evidence="1" type="ORF">GMARGA_LOCUS41997</name>
</gene>
<evidence type="ECO:0000313" key="2">
    <source>
        <dbReference type="Proteomes" id="UP000789901"/>
    </source>
</evidence>
<accession>A0ABN7XEA8</accession>
<name>A0ABN7XEA8_GIGMA</name>
<keyword evidence="2" id="KW-1185">Reference proteome</keyword>
<dbReference type="Proteomes" id="UP000789901">
    <property type="component" value="Unassembled WGS sequence"/>
</dbReference>
<reference evidence="1 2" key="1">
    <citation type="submission" date="2021-06" db="EMBL/GenBank/DDBJ databases">
        <authorList>
            <person name="Kallberg Y."/>
            <person name="Tangrot J."/>
            <person name="Rosling A."/>
        </authorList>
    </citation>
    <scope>NUCLEOTIDE SEQUENCE [LARGE SCALE GENOMIC DNA]</scope>
    <source>
        <strain evidence="1 2">120-4 pot B 10/14</strain>
    </source>
</reference>
<dbReference type="EMBL" id="CAJVQB010121027">
    <property type="protein sequence ID" value="CAG8853176.1"/>
    <property type="molecule type" value="Genomic_DNA"/>
</dbReference>